<dbReference type="PRINTS" id="PR01333">
    <property type="entry name" value="2POREKCHANEL"/>
</dbReference>
<comment type="caution">
    <text evidence="13">The sequence shown here is derived from an EMBL/GenBank/DDBJ whole genome shotgun (WGS) entry which is preliminary data.</text>
</comment>
<evidence type="ECO:0000259" key="12">
    <source>
        <dbReference type="Pfam" id="PF07885"/>
    </source>
</evidence>
<gene>
    <name evidence="13" type="primary">Cni-twk-43</name>
    <name evidence="13" type="synonym">Cnig_chr_V.g18577</name>
    <name evidence="13" type="ORF">B9Z55_018577</name>
</gene>
<evidence type="ECO:0000256" key="9">
    <source>
        <dbReference type="SAM" id="Coils"/>
    </source>
</evidence>
<dbReference type="GO" id="GO:0022841">
    <property type="term" value="F:potassium ion leak channel activity"/>
    <property type="evidence" value="ECO:0007669"/>
    <property type="project" value="TreeGrafter"/>
</dbReference>
<dbReference type="STRING" id="1611254.A0A2G5TEL0"/>
<accession>A0A2G5TEL0</accession>
<feature type="transmembrane region" description="Helical" evidence="11">
    <location>
        <begin position="183"/>
        <end position="200"/>
    </location>
</feature>
<dbReference type="InterPro" id="IPR003280">
    <property type="entry name" value="2pore_dom_K_chnl"/>
</dbReference>
<feature type="domain" description="Potassium channel" evidence="12">
    <location>
        <begin position="147"/>
        <end position="207"/>
    </location>
</feature>
<keyword evidence="9" id="KW-0175">Coiled coil</keyword>
<evidence type="ECO:0000256" key="11">
    <source>
        <dbReference type="SAM" id="Phobius"/>
    </source>
</evidence>
<feature type="compositionally biased region" description="Basic and acidic residues" evidence="10">
    <location>
        <begin position="231"/>
        <end position="263"/>
    </location>
</feature>
<reference evidence="14" key="1">
    <citation type="submission" date="2017-10" db="EMBL/GenBank/DDBJ databases">
        <title>Rapid genome shrinkage in a self-fertile nematode reveals novel sperm competition proteins.</title>
        <authorList>
            <person name="Yin D."/>
            <person name="Schwarz E.M."/>
            <person name="Thomas C.G."/>
            <person name="Felde R.L."/>
            <person name="Korf I.F."/>
            <person name="Cutter A.D."/>
            <person name="Schartner C.M."/>
            <person name="Ralston E.J."/>
            <person name="Meyer B.J."/>
            <person name="Haag E.S."/>
        </authorList>
    </citation>
    <scope>NUCLEOTIDE SEQUENCE [LARGE SCALE GENOMIC DNA]</scope>
    <source>
        <strain evidence="14">JU1422</strain>
    </source>
</reference>
<keyword evidence="5 8" id="KW-0406">Ion transport</keyword>
<evidence type="ECO:0000256" key="6">
    <source>
        <dbReference type="ARBA" id="ARBA00023136"/>
    </source>
</evidence>
<dbReference type="AlphaFoldDB" id="A0A2G5TEL0"/>
<dbReference type="GO" id="GO:0005886">
    <property type="term" value="C:plasma membrane"/>
    <property type="evidence" value="ECO:0007669"/>
    <property type="project" value="TreeGrafter"/>
</dbReference>
<feature type="region of interest" description="Disordered" evidence="10">
    <location>
        <begin position="231"/>
        <end position="300"/>
    </location>
</feature>
<evidence type="ECO:0000256" key="2">
    <source>
        <dbReference type="ARBA" id="ARBA00022448"/>
    </source>
</evidence>
<dbReference type="GO" id="GO:0015271">
    <property type="term" value="F:outward rectifier potassium channel activity"/>
    <property type="evidence" value="ECO:0007669"/>
    <property type="project" value="TreeGrafter"/>
</dbReference>
<dbReference type="PANTHER" id="PTHR11003:SF97">
    <property type="entry name" value="POTASSIUM CHANNEL DOMAIN-CONTAINING PROTEIN"/>
    <property type="match status" value="1"/>
</dbReference>
<keyword evidence="3 8" id="KW-0812">Transmembrane</keyword>
<feature type="transmembrane region" description="Helical" evidence="11">
    <location>
        <begin position="418"/>
        <end position="437"/>
    </location>
</feature>
<evidence type="ECO:0000313" key="14">
    <source>
        <dbReference type="Proteomes" id="UP000230233"/>
    </source>
</evidence>
<feature type="transmembrane region" description="Helical" evidence="11">
    <location>
        <begin position="366"/>
        <end position="386"/>
    </location>
</feature>
<dbReference type="Proteomes" id="UP000230233">
    <property type="component" value="Chromosome V"/>
</dbReference>
<dbReference type="Gene3D" id="1.10.287.70">
    <property type="match status" value="1"/>
</dbReference>
<keyword evidence="2 8" id="KW-0813">Transport</keyword>
<evidence type="ECO:0000256" key="7">
    <source>
        <dbReference type="ARBA" id="ARBA00023303"/>
    </source>
</evidence>
<dbReference type="Pfam" id="PF07885">
    <property type="entry name" value="Ion_trans_2"/>
    <property type="match status" value="2"/>
</dbReference>
<dbReference type="InterPro" id="IPR013099">
    <property type="entry name" value="K_chnl_dom"/>
</dbReference>
<dbReference type="OrthoDB" id="297496at2759"/>
<evidence type="ECO:0000256" key="8">
    <source>
        <dbReference type="RuleBase" id="RU003857"/>
    </source>
</evidence>
<name>A0A2G5TEL0_9PELO</name>
<feature type="compositionally biased region" description="Acidic residues" evidence="10">
    <location>
        <begin position="286"/>
        <end position="300"/>
    </location>
</feature>
<dbReference type="GO" id="GO:0030322">
    <property type="term" value="P:stabilization of membrane potential"/>
    <property type="evidence" value="ECO:0007669"/>
    <property type="project" value="TreeGrafter"/>
</dbReference>
<dbReference type="SUPFAM" id="SSF81324">
    <property type="entry name" value="Voltage-gated potassium channels"/>
    <property type="match status" value="2"/>
</dbReference>
<keyword evidence="7 8" id="KW-0407">Ion channel</keyword>
<keyword evidence="6 11" id="KW-0472">Membrane</keyword>
<evidence type="ECO:0000313" key="13">
    <source>
        <dbReference type="EMBL" id="PIC25774.1"/>
    </source>
</evidence>
<feature type="transmembrane region" description="Helical" evidence="11">
    <location>
        <begin position="158"/>
        <end position="176"/>
    </location>
</feature>
<keyword evidence="4 11" id="KW-1133">Transmembrane helix</keyword>
<evidence type="ECO:0000256" key="3">
    <source>
        <dbReference type="ARBA" id="ARBA00022692"/>
    </source>
</evidence>
<organism evidence="13 14">
    <name type="scientific">Caenorhabditis nigoni</name>
    <dbReference type="NCBI Taxonomy" id="1611254"/>
    <lineage>
        <taxon>Eukaryota</taxon>
        <taxon>Metazoa</taxon>
        <taxon>Ecdysozoa</taxon>
        <taxon>Nematoda</taxon>
        <taxon>Chromadorea</taxon>
        <taxon>Rhabditida</taxon>
        <taxon>Rhabditina</taxon>
        <taxon>Rhabditomorpha</taxon>
        <taxon>Rhabditoidea</taxon>
        <taxon>Rhabditidae</taxon>
        <taxon>Peloderinae</taxon>
        <taxon>Caenorhabditis</taxon>
    </lineage>
</organism>
<feature type="coiled-coil region" evidence="9">
    <location>
        <begin position="586"/>
        <end position="648"/>
    </location>
</feature>
<evidence type="ECO:0000256" key="10">
    <source>
        <dbReference type="SAM" id="MobiDB-lite"/>
    </source>
</evidence>
<comment type="similarity">
    <text evidence="8">Belongs to the two pore domain potassium channel (TC 1.A.1.8) family.</text>
</comment>
<dbReference type="EMBL" id="PDUG01000005">
    <property type="protein sequence ID" value="PIC25774.1"/>
    <property type="molecule type" value="Genomic_DNA"/>
</dbReference>
<feature type="transmembrane region" description="Helical" evidence="11">
    <location>
        <begin position="392"/>
        <end position="411"/>
    </location>
</feature>
<evidence type="ECO:0000256" key="5">
    <source>
        <dbReference type="ARBA" id="ARBA00023065"/>
    </source>
</evidence>
<feature type="transmembrane region" description="Helical" evidence="11">
    <location>
        <begin position="23"/>
        <end position="47"/>
    </location>
</feature>
<comment type="subcellular location">
    <subcellularLocation>
        <location evidence="1">Membrane</location>
        <topology evidence="1">Multi-pass membrane protein</topology>
    </subcellularLocation>
</comment>
<proteinExistence type="inferred from homology"/>
<evidence type="ECO:0000256" key="4">
    <source>
        <dbReference type="ARBA" id="ARBA00022989"/>
    </source>
</evidence>
<feature type="domain" description="Potassium channel" evidence="12">
    <location>
        <begin position="373"/>
        <end position="445"/>
    </location>
</feature>
<dbReference type="PANTHER" id="PTHR11003">
    <property type="entry name" value="POTASSIUM CHANNEL, SUBFAMILY K"/>
    <property type="match status" value="1"/>
</dbReference>
<sequence length="673" mass="77354">MVFHSRSAKTSKKKIDLAKFKPYLLNAGIVLFVGIYVYAGALLIQYIERIPVKVEESFRLRRNSKDDMPIIPLDRSKECVLHALRKMAHMSKGNCSHLHTNVNLLDECYSSDLQKIKAIYDSHIPEGSTEPEQEPKSAVALKKFEVVDGFEQWTKTDAILFCFTVITTIGYGNVAPQSFWGRVFVIIYGTIGIPTAMMAIANVGKFLATLLKSWTRPFLLLCRKMRKKMNKKDQNGNEVKETQRLMESSKKKAKKIEDDISSHDDEEQEEEIEESDGQTETRETESQETEEEHEDDDDDSVITGRFRAPIFHEVLKFCSTFAQKFYLFCSHWPEFSLCYSHFPQFFLLFAICRSPQIFEFSVTETIVLFLAFLIYIIAGSFLMSYYEEGMTFGLAIYFNFVTLTTIGLGDLVPQSTDWLFVTLVYCAIGLALTTIAIEIAADTLKKLHYFGRKLDNVHNVQIWFGGQKLSMKALVKNLGDQLNVPVEDLENLDLAKFVDDAIKVEAGELTTLRNDRAWMNSNYWRAIESGSMHYVDDDDLVTLQSNLSCGSQQMLIRVPYSRSSDSRMITVNHEPLTEMSDENYRISSANEEYETVETQFQDIEAAITNRPHVSQNEGARKTSQCIELQKLLKALNDLNNEVVSQDGRWSEEARRRYLEYQRIWSRFRTPKNH</sequence>
<protein>
    <recommendedName>
        <fullName evidence="12">Potassium channel domain-containing protein</fullName>
    </recommendedName>
</protein>
<keyword evidence="14" id="KW-1185">Reference proteome</keyword>
<feature type="compositionally biased region" description="Acidic residues" evidence="10">
    <location>
        <begin position="264"/>
        <end position="277"/>
    </location>
</feature>
<evidence type="ECO:0000256" key="1">
    <source>
        <dbReference type="ARBA" id="ARBA00004141"/>
    </source>
</evidence>